<dbReference type="PANTHER" id="PTHR43060:SF15">
    <property type="entry name" value="3-HYDROXYISOBUTYRATE DEHYDROGENASE-LIKE 1, MITOCHONDRIAL-RELATED"/>
    <property type="match status" value="1"/>
</dbReference>
<dbReference type="GO" id="GO:0016491">
    <property type="term" value="F:oxidoreductase activity"/>
    <property type="evidence" value="ECO:0007669"/>
    <property type="project" value="UniProtKB-KW"/>
</dbReference>
<dbReference type="SUPFAM" id="SSF51735">
    <property type="entry name" value="NAD(P)-binding Rossmann-fold domains"/>
    <property type="match status" value="1"/>
</dbReference>
<dbReference type="InterPro" id="IPR006115">
    <property type="entry name" value="6PGDH_NADP-bd"/>
</dbReference>
<evidence type="ECO:0000256" key="1">
    <source>
        <dbReference type="ARBA" id="ARBA00023002"/>
    </source>
</evidence>
<feature type="active site" evidence="3">
    <location>
        <position position="171"/>
    </location>
</feature>
<dbReference type="Gene3D" id="3.40.50.720">
    <property type="entry name" value="NAD(P)-binding Rossmann-like Domain"/>
    <property type="match status" value="1"/>
</dbReference>
<dbReference type="InterPro" id="IPR013328">
    <property type="entry name" value="6PGD_dom2"/>
</dbReference>
<evidence type="ECO:0000256" key="2">
    <source>
        <dbReference type="ARBA" id="ARBA00023027"/>
    </source>
</evidence>
<dbReference type="PIRSF" id="PIRSF000103">
    <property type="entry name" value="HIBADH"/>
    <property type="match status" value="1"/>
</dbReference>
<proteinExistence type="predicted"/>
<organism evidence="6 7">
    <name type="scientific">Aerophobetes bacterium</name>
    <dbReference type="NCBI Taxonomy" id="2030807"/>
    <lineage>
        <taxon>Bacteria</taxon>
        <taxon>Candidatus Aerophobota</taxon>
    </lineage>
</organism>
<evidence type="ECO:0000313" key="7">
    <source>
        <dbReference type="Proteomes" id="UP000267654"/>
    </source>
</evidence>
<dbReference type="GO" id="GO:0050661">
    <property type="term" value="F:NADP binding"/>
    <property type="evidence" value="ECO:0007669"/>
    <property type="project" value="InterPro"/>
</dbReference>
<reference evidence="6 7" key="1">
    <citation type="submission" date="2018-06" db="EMBL/GenBank/DDBJ databases">
        <title>Extensive metabolic versatility and redundancy in microbially diverse, dynamic hydrothermal sediments.</title>
        <authorList>
            <person name="Dombrowski N."/>
            <person name="Teske A."/>
            <person name="Baker B.J."/>
        </authorList>
    </citation>
    <scope>NUCLEOTIDE SEQUENCE [LARGE SCALE GENOMIC DNA]</scope>
    <source>
        <strain evidence="6">B19_G9</strain>
    </source>
</reference>
<dbReference type="Pfam" id="PF03446">
    <property type="entry name" value="NAD_binding_2"/>
    <property type="match status" value="1"/>
</dbReference>
<dbReference type="PANTHER" id="PTHR43060">
    <property type="entry name" value="3-HYDROXYISOBUTYRATE DEHYDROGENASE-LIKE 1, MITOCHONDRIAL-RELATED"/>
    <property type="match status" value="1"/>
</dbReference>
<evidence type="ECO:0000259" key="4">
    <source>
        <dbReference type="Pfam" id="PF03446"/>
    </source>
</evidence>
<dbReference type="Proteomes" id="UP000267654">
    <property type="component" value="Unassembled WGS sequence"/>
</dbReference>
<dbReference type="InterPro" id="IPR015815">
    <property type="entry name" value="HIBADH-related"/>
</dbReference>
<comment type="caution">
    <text evidence="6">The sequence shown here is derived from an EMBL/GenBank/DDBJ whole genome shotgun (WGS) entry which is preliminary data.</text>
</comment>
<dbReference type="InterPro" id="IPR036291">
    <property type="entry name" value="NAD(P)-bd_dom_sf"/>
</dbReference>
<accession>A0A662DAX1</accession>
<dbReference type="GO" id="GO:0051287">
    <property type="term" value="F:NAD binding"/>
    <property type="evidence" value="ECO:0007669"/>
    <property type="project" value="InterPro"/>
</dbReference>
<feature type="domain" description="3-hydroxyisobutyrate dehydrogenase-like NAD-binding" evidence="5">
    <location>
        <begin position="165"/>
        <end position="282"/>
    </location>
</feature>
<dbReference type="EMBL" id="QMQB01000261">
    <property type="protein sequence ID" value="RLE11269.1"/>
    <property type="molecule type" value="Genomic_DNA"/>
</dbReference>
<sequence>MSTIGWIGTGVMGRPMAHHLIEAGHRLTIFTRTKSKAKQLLEAGAEWANSPQEAAKDKDFVCTMVGYPQDLQEVVFGKEGVINTIKAGSIFIDFTTSRPTLAVEIANALKERGVLSLDAPVSGGDVGARNATLSIMVGGEKEAFIAARPILERLGKTVILQGGPGAGQHTKMCNQIQIAGTMVGMVEALIYGVKAGLDLEAMLKSISGGAAGCWSLDNLAPRILKGDMEPGFFVDHFVNDMGIALEEAKRMQLSLPGLALVHQLYVSVQALGAGRKGTQALYLALKHMAGMD</sequence>
<name>A0A662DAX1_UNCAE</name>
<dbReference type="InterPro" id="IPR008927">
    <property type="entry name" value="6-PGluconate_DH-like_C_sf"/>
</dbReference>
<dbReference type="SUPFAM" id="SSF48179">
    <property type="entry name" value="6-phosphogluconate dehydrogenase C-terminal domain-like"/>
    <property type="match status" value="1"/>
</dbReference>
<gene>
    <name evidence="6" type="ORF">DRI96_06500</name>
</gene>
<dbReference type="AlphaFoldDB" id="A0A662DAX1"/>
<dbReference type="InterPro" id="IPR029154">
    <property type="entry name" value="HIBADH-like_NADP-bd"/>
</dbReference>
<feature type="domain" description="6-phosphogluconate dehydrogenase NADP-binding" evidence="4">
    <location>
        <begin position="3"/>
        <end position="160"/>
    </location>
</feature>
<dbReference type="Pfam" id="PF14833">
    <property type="entry name" value="NAD_binding_11"/>
    <property type="match status" value="1"/>
</dbReference>
<evidence type="ECO:0000313" key="6">
    <source>
        <dbReference type="EMBL" id="RLE11269.1"/>
    </source>
</evidence>
<keyword evidence="1" id="KW-0560">Oxidoreductase</keyword>
<evidence type="ECO:0000259" key="5">
    <source>
        <dbReference type="Pfam" id="PF14833"/>
    </source>
</evidence>
<keyword evidence="2" id="KW-0520">NAD</keyword>
<evidence type="ECO:0000256" key="3">
    <source>
        <dbReference type="PIRSR" id="PIRSR000103-1"/>
    </source>
</evidence>
<dbReference type="Gene3D" id="1.10.1040.10">
    <property type="entry name" value="N-(1-d-carboxylethyl)-l-norvaline Dehydrogenase, domain 2"/>
    <property type="match status" value="1"/>
</dbReference>
<protein>
    <submittedName>
        <fullName evidence="6">NAD(P)-dependent oxidoreductase</fullName>
    </submittedName>
</protein>